<evidence type="ECO:0000313" key="1">
    <source>
        <dbReference type="EMBL" id="SCW55716.1"/>
    </source>
</evidence>
<dbReference type="EMBL" id="FMTT01000015">
    <property type="protein sequence ID" value="SCW55716.1"/>
    <property type="molecule type" value="Genomic_DNA"/>
</dbReference>
<dbReference type="Proteomes" id="UP000198601">
    <property type="component" value="Unassembled WGS sequence"/>
</dbReference>
<reference evidence="2" key="1">
    <citation type="submission" date="2016-10" db="EMBL/GenBank/DDBJ databases">
        <authorList>
            <person name="Varghese N."/>
            <person name="Submissions S."/>
        </authorList>
    </citation>
    <scope>NUCLEOTIDE SEQUENCE [LARGE SCALE GENOMIC DNA]</scope>
    <source>
        <strain evidence="2">CGMCC 1.8946</strain>
    </source>
</reference>
<evidence type="ECO:0000313" key="2">
    <source>
        <dbReference type="Proteomes" id="UP000198601"/>
    </source>
</evidence>
<organism evidence="1 2">
    <name type="scientific">Paenibacillus tianmuensis</name>
    <dbReference type="NCBI Taxonomy" id="624147"/>
    <lineage>
        <taxon>Bacteria</taxon>
        <taxon>Bacillati</taxon>
        <taxon>Bacillota</taxon>
        <taxon>Bacilli</taxon>
        <taxon>Bacillales</taxon>
        <taxon>Paenibacillaceae</taxon>
        <taxon>Paenibacillus</taxon>
    </lineage>
</organism>
<proteinExistence type="predicted"/>
<dbReference type="AlphaFoldDB" id="A0A1G4RFY5"/>
<protein>
    <submittedName>
        <fullName evidence="1">Uncharacterized protein</fullName>
    </submittedName>
</protein>
<gene>
    <name evidence="1" type="ORF">SAMN04487970_101541</name>
</gene>
<dbReference type="SUPFAM" id="SSF56112">
    <property type="entry name" value="Protein kinase-like (PK-like)"/>
    <property type="match status" value="1"/>
</dbReference>
<dbReference type="InterPro" id="IPR011009">
    <property type="entry name" value="Kinase-like_dom_sf"/>
</dbReference>
<keyword evidence="2" id="KW-1185">Reference proteome</keyword>
<name>A0A1G4RFY5_9BACL</name>
<sequence length="58" mass="6692">MKLGKRIGQGYTAEVFEWGSDKIIKVFRPHTADLMEYEWRISRQVAGLGLPMPGLWRA</sequence>
<accession>A0A1G4RFY5</accession>
<dbReference type="RefSeq" id="WP_167670183.1">
    <property type="nucleotide sequence ID" value="NZ_FMTT01000015.1"/>
</dbReference>